<dbReference type="Proteomes" id="UP001056436">
    <property type="component" value="Unassembled WGS sequence"/>
</dbReference>
<accession>A0A9P9X1J8</accession>
<evidence type="ECO:0000313" key="2">
    <source>
        <dbReference type="Proteomes" id="UP001056436"/>
    </source>
</evidence>
<dbReference type="AlphaFoldDB" id="A0A9P9X1J8"/>
<evidence type="ECO:0000313" key="1">
    <source>
        <dbReference type="EMBL" id="KAI3531386.1"/>
    </source>
</evidence>
<gene>
    <name evidence="1" type="ORF">CABS02_14179</name>
</gene>
<dbReference type="EMBL" id="SDAQ01000186">
    <property type="protein sequence ID" value="KAI3531386.1"/>
    <property type="molecule type" value="Genomic_DNA"/>
</dbReference>
<keyword evidence="2" id="KW-1185">Reference proteome</keyword>
<comment type="caution">
    <text evidence="1">The sequence shown here is derived from an EMBL/GenBank/DDBJ whole genome shotgun (WGS) entry which is preliminary data.</text>
</comment>
<organism evidence="1 2">
    <name type="scientific">Colletotrichum abscissum</name>
    <dbReference type="NCBI Taxonomy" id="1671311"/>
    <lineage>
        <taxon>Eukaryota</taxon>
        <taxon>Fungi</taxon>
        <taxon>Dikarya</taxon>
        <taxon>Ascomycota</taxon>
        <taxon>Pezizomycotina</taxon>
        <taxon>Sordariomycetes</taxon>
        <taxon>Hypocreomycetidae</taxon>
        <taxon>Glomerellales</taxon>
        <taxon>Glomerellaceae</taxon>
        <taxon>Colletotrichum</taxon>
        <taxon>Colletotrichum acutatum species complex</taxon>
    </lineage>
</organism>
<proteinExistence type="predicted"/>
<dbReference type="OrthoDB" id="10655965at2759"/>
<name>A0A9P9X1J8_9PEZI</name>
<protein>
    <submittedName>
        <fullName evidence="1">Uncharacterized protein</fullName>
    </submittedName>
</protein>
<reference evidence="1" key="1">
    <citation type="submission" date="2019-01" db="EMBL/GenBank/DDBJ databases">
        <title>Colletotrichum abscissum LGMF1257.</title>
        <authorList>
            <person name="Baroncelli R."/>
        </authorList>
    </citation>
    <scope>NUCLEOTIDE SEQUENCE</scope>
    <source>
        <strain evidence="1">Ca142</strain>
    </source>
</reference>
<sequence length="207" mass="22319">MTAPGLHILYVPSLQAVFLTSRSLAGGRGLALQDHYRALPFPPRSLEAFPGLNLGAGGGSYIIPTEEVRQGLARISQCLGKPAFSPLASFLVLSLPLSLLFEASPSTIPVVGCKALELDPECRERHGLVKSPQQPQKKGISLDVSKIVQDTLQAPKETVRANHRLVIMKAPNFTSMIDMEAAEQRGSITGQEILFSYFNHVGCNKTG</sequence>